<keyword evidence="2" id="KW-1185">Reference proteome</keyword>
<protein>
    <recommendedName>
        <fullName evidence="3">Retrotransposon gag domain-containing protein</fullName>
    </recommendedName>
</protein>
<dbReference type="AlphaFoldDB" id="A0A9P5N5X1"/>
<reference evidence="1" key="1">
    <citation type="submission" date="2019-10" db="EMBL/GenBank/DDBJ databases">
        <authorList>
            <consortium name="DOE Joint Genome Institute"/>
            <person name="Kuo A."/>
            <person name="Miyauchi S."/>
            <person name="Kiss E."/>
            <person name="Drula E."/>
            <person name="Kohler A."/>
            <person name="Sanchez-Garcia M."/>
            <person name="Andreopoulos B."/>
            <person name="Barry K.W."/>
            <person name="Bonito G."/>
            <person name="Buee M."/>
            <person name="Carver A."/>
            <person name="Chen C."/>
            <person name="Cichocki N."/>
            <person name="Clum A."/>
            <person name="Culley D."/>
            <person name="Crous P.W."/>
            <person name="Fauchery L."/>
            <person name="Girlanda M."/>
            <person name="Hayes R."/>
            <person name="Keri Z."/>
            <person name="LaButti K."/>
            <person name="Lipzen A."/>
            <person name="Lombard V."/>
            <person name="Magnuson J."/>
            <person name="Maillard F."/>
            <person name="Morin E."/>
            <person name="Murat C."/>
            <person name="Nolan M."/>
            <person name="Ohm R."/>
            <person name="Pangilinan J."/>
            <person name="Pereira M."/>
            <person name="Perotto S."/>
            <person name="Peter M."/>
            <person name="Riley R."/>
            <person name="Sitrit Y."/>
            <person name="Stielow B."/>
            <person name="Szollosi G."/>
            <person name="Zifcakova L."/>
            <person name="Stursova M."/>
            <person name="Spatafora J.W."/>
            <person name="Tedersoo L."/>
            <person name="Vaario L.-M."/>
            <person name="Yamada A."/>
            <person name="Yan M."/>
            <person name="Wang P."/>
            <person name="Xu J."/>
            <person name="Bruns T."/>
            <person name="Baldrian P."/>
            <person name="Vilgalys R."/>
            <person name="Henrissat B."/>
            <person name="Grigoriev I.V."/>
            <person name="Hibbett D."/>
            <person name="Nagy L.G."/>
            <person name="Martin F.M."/>
        </authorList>
    </citation>
    <scope>NUCLEOTIDE SEQUENCE</scope>
    <source>
        <strain evidence="1">Prilba</strain>
    </source>
</reference>
<evidence type="ECO:0008006" key="3">
    <source>
        <dbReference type="Google" id="ProtNLM"/>
    </source>
</evidence>
<organism evidence="1 2">
    <name type="scientific">Russula ochroleuca</name>
    <dbReference type="NCBI Taxonomy" id="152965"/>
    <lineage>
        <taxon>Eukaryota</taxon>
        <taxon>Fungi</taxon>
        <taxon>Dikarya</taxon>
        <taxon>Basidiomycota</taxon>
        <taxon>Agaricomycotina</taxon>
        <taxon>Agaricomycetes</taxon>
        <taxon>Russulales</taxon>
        <taxon>Russulaceae</taxon>
        <taxon>Russula</taxon>
    </lineage>
</organism>
<proteinExistence type="predicted"/>
<sequence length="111" mass="13291">MGDFLQEYEFLADDDGLTDQEKVETILRYTPLAIRRVWRTLDGFRTGDWEIFRATLETMYPDRASRYSRKALKDFVNTSAKSRMRTEDDVITYYRHFLQISLLLHKSQRIS</sequence>
<dbReference type="Proteomes" id="UP000759537">
    <property type="component" value="Unassembled WGS sequence"/>
</dbReference>
<reference evidence="1" key="2">
    <citation type="journal article" date="2020" name="Nat. Commun.">
        <title>Large-scale genome sequencing of mycorrhizal fungi provides insights into the early evolution of symbiotic traits.</title>
        <authorList>
            <person name="Miyauchi S."/>
            <person name="Kiss E."/>
            <person name="Kuo A."/>
            <person name="Drula E."/>
            <person name="Kohler A."/>
            <person name="Sanchez-Garcia M."/>
            <person name="Morin E."/>
            <person name="Andreopoulos B."/>
            <person name="Barry K.W."/>
            <person name="Bonito G."/>
            <person name="Buee M."/>
            <person name="Carver A."/>
            <person name="Chen C."/>
            <person name="Cichocki N."/>
            <person name="Clum A."/>
            <person name="Culley D."/>
            <person name="Crous P.W."/>
            <person name="Fauchery L."/>
            <person name="Girlanda M."/>
            <person name="Hayes R.D."/>
            <person name="Keri Z."/>
            <person name="LaButti K."/>
            <person name="Lipzen A."/>
            <person name="Lombard V."/>
            <person name="Magnuson J."/>
            <person name="Maillard F."/>
            <person name="Murat C."/>
            <person name="Nolan M."/>
            <person name="Ohm R.A."/>
            <person name="Pangilinan J."/>
            <person name="Pereira M.F."/>
            <person name="Perotto S."/>
            <person name="Peter M."/>
            <person name="Pfister S."/>
            <person name="Riley R."/>
            <person name="Sitrit Y."/>
            <person name="Stielow J.B."/>
            <person name="Szollosi G."/>
            <person name="Zifcakova L."/>
            <person name="Stursova M."/>
            <person name="Spatafora J.W."/>
            <person name="Tedersoo L."/>
            <person name="Vaario L.M."/>
            <person name="Yamada A."/>
            <person name="Yan M."/>
            <person name="Wang P."/>
            <person name="Xu J."/>
            <person name="Bruns T."/>
            <person name="Baldrian P."/>
            <person name="Vilgalys R."/>
            <person name="Dunand C."/>
            <person name="Henrissat B."/>
            <person name="Grigoriev I.V."/>
            <person name="Hibbett D."/>
            <person name="Nagy L.G."/>
            <person name="Martin F.M."/>
        </authorList>
    </citation>
    <scope>NUCLEOTIDE SEQUENCE</scope>
    <source>
        <strain evidence="1">Prilba</strain>
    </source>
</reference>
<gene>
    <name evidence="1" type="ORF">DFH94DRAFT_797347</name>
</gene>
<evidence type="ECO:0000313" key="2">
    <source>
        <dbReference type="Proteomes" id="UP000759537"/>
    </source>
</evidence>
<evidence type="ECO:0000313" key="1">
    <source>
        <dbReference type="EMBL" id="KAF8487080.1"/>
    </source>
</evidence>
<dbReference type="OrthoDB" id="3257444at2759"/>
<dbReference type="EMBL" id="WHVB01000001">
    <property type="protein sequence ID" value="KAF8487080.1"/>
    <property type="molecule type" value="Genomic_DNA"/>
</dbReference>
<feature type="non-terminal residue" evidence="1">
    <location>
        <position position="111"/>
    </location>
</feature>
<name>A0A9P5N5X1_9AGAM</name>
<comment type="caution">
    <text evidence="1">The sequence shown here is derived from an EMBL/GenBank/DDBJ whole genome shotgun (WGS) entry which is preliminary data.</text>
</comment>
<accession>A0A9P5N5X1</accession>